<accession>A0A0E9XJN7</accession>
<dbReference type="AlphaFoldDB" id="A0A0E9XJN7"/>
<reference evidence="1" key="2">
    <citation type="journal article" date="2015" name="Fish Shellfish Immunol.">
        <title>Early steps in the European eel (Anguilla anguilla)-Vibrio vulnificus interaction in the gills: Role of the RtxA13 toxin.</title>
        <authorList>
            <person name="Callol A."/>
            <person name="Pajuelo D."/>
            <person name="Ebbesson L."/>
            <person name="Teles M."/>
            <person name="MacKenzie S."/>
            <person name="Amaro C."/>
        </authorList>
    </citation>
    <scope>NUCLEOTIDE SEQUENCE</scope>
</reference>
<organism evidence="1">
    <name type="scientific">Anguilla anguilla</name>
    <name type="common">European freshwater eel</name>
    <name type="synonym">Muraena anguilla</name>
    <dbReference type="NCBI Taxonomy" id="7936"/>
    <lineage>
        <taxon>Eukaryota</taxon>
        <taxon>Metazoa</taxon>
        <taxon>Chordata</taxon>
        <taxon>Craniata</taxon>
        <taxon>Vertebrata</taxon>
        <taxon>Euteleostomi</taxon>
        <taxon>Actinopterygii</taxon>
        <taxon>Neopterygii</taxon>
        <taxon>Teleostei</taxon>
        <taxon>Anguilliformes</taxon>
        <taxon>Anguillidae</taxon>
        <taxon>Anguilla</taxon>
    </lineage>
</organism>
<name>A0A0E9XJN7_ANGAN</name>
<dbReference type="EMBL" id="GBXM01006527">
    <property type="protein sequence ID" value="JAI02051.1"/>
    <property type="molecule type" value="Transcribed_RNA"/>
</dbReference>
<proteinExistence type="predicted"/>
<evidence type="ECO:0000313" key="1">
    <source>
        <dbReference type="EMBL" id="JAI02051.1"/>
    </source>
</evidence>
<protein>
    <submittedName>
        <fullName evidence="1">Uncharacterized protein</fullName>
    </submittedName>
</protein>
<sequence>MKRKKLGVNSWDQRPGQEVVQSILELGSAAESSRRAALREGAGGAFCEREAFRVLDR</sequence>
<reference evidence="1" key="1">
    <citation type="submission" date="2014-11" db="EMBL/GenBank/DDBJ databases">
        <authorList>
            <person name="Amaro Gonzalez C."/>
        </authorList>
    </citation>
    <scope>NUCLEOTIDE SEQUENCE</scope>
</reference>